<sequence>MMMAGALLDILAIRRMDKLENVHTKRYSARKVIMPSGGLTVLSRYLRDSQGSCHDNCKNEANNSPGTDSKMRKIVVPKRGAGRNLVDRRKKRGGSAKVSPNFEIQEPDDHVTETQGHHVENVEKDSRVSVGTCNDVEPRKPSPEIKAMGVEGEAKEEEYGETKSPSQQVCAEPSPDSKSQRPVNPDCIQESVSPDQVCKGTDSVVAQAKGSKLKPRSKVSLSGKHNSKGPKRKEANIISGGRNKGEMTMSKGTRASVITNKKSVVLPSVSSSRKESDTRVSSMKLNAQKKNSRVVHHLKKHENEKQIKLEKSHAVTVNIPNKTPYPIESNSKKKPTESKVVPLRPSSSSKVKNMKHNQNQIQLSRPLQAFEKKKMIYRPKGIQTSGLPPSLSSFLRRNSSRGLKITRPSLTSLPSSTSLESFHNDTSTENDKALAETDKGSSKMMYKAKNNRASKTTLCNKHLPGKKLNFQRPKVMDVPVEDCTPRRLTFKKTESVGDRKGKLEDFTPRRLIFKKTESVGDRKGKLEDFTPRRLTFKKTESVGDRKGKLEDFTPRRLTFKKTESVGDRKGKLEDFTPRRLTFKKTESVGDRKGKLEDFTPRKLKFRQRVIVENRNGDKENGKVEEFTPRRLKFRRRVIVDNRNDDNQNGRIKELPPGTPEFRQKLIVDNMNAEQQHTRVDEFTLRKLELSQSELDNRNADDQNCRGEDSTPRELIFRPKVVDETKPGYVQSPKAFTSKNKSGGKNDNDSEIQSEKNSLRPRGVNEKKGSGILYNNIIEQTASRLAETKASRVKALVSAFETVISHLDTRISETNGRNRVTKGNLSFTVNI</sequence>
<dbReference type="EMBL" id="JBBPBN010000001">
    <property type="protein sequence ID" value="KAK9045813.1"/>
    <property type="molecule type" value="Genomic_DNA"/>
</dbReference>
<evidence type="ECO:0000313" key="4">
    <source>
        <dbReference type="Proteomes" id="UP001396334"/>
    </source>
</evidence>
<dbReference type="SMART" id="SM01054">
    <property type="entry name" value="CaM_binding"/>
    <property type="match status" value="1"/>
</dbReference>
<feature type="compositionally biased region" description="Basic and acidic residues" evidence="1">
    <location>
        <begin position="429"/>
        <end position="441"/>
    </location>
</feature>
<feature type="compositionally biased region" description="Low complexity" evidence="1">
    <location>
        <begin position="406"/>
        <end position="419"/>
    </location>
</feature>
<feature type="region of interest" description="Disordered" evidence="1">
    <location>
        <begin position="406"/>
        <end position="442"/>
    </location>
</feature>
<feature type="region of interest" description="Disordered" evidence="1">
    <location>
        <begin position="693"/>
        <end position="766"/>
    </location>
</feature>
<dbReference type="PANTHER" id="PTHR33349">
    <property type="entry name" value="EMB|CAB62594.1"/>
    <property type="match status" value="1"/>
</dbReference>
<keyword evidence="4" id="KW-1185">Reference proteome</keyword>
<evidence type="ECO:0000259" key="2">
    <source>
        <dbReference type="SMART" id="SM01054"/>
    </source>
</evidence>
<name>A0ABR2U7Z1_9ROSI</name>
<feature type="compositionally biased region" description="Basic and acidic residues" evidence="1">
    <location>
        <begin position="107"/>
        <end position="127"/>
    </location>
</feature>
<feature type="region of interest" description="Disordered" evidence="1">
    <location>
        <begin position="320"/>
        <end position="359"/>
    </location>
</feature>
<dbReference type="Pfam" id="PF07839">
    <property type="entry name" value="CaM_binding"/>
    <property type="match status" value="1"/>
</dbReference>
<feature type="compositionally biased region" description="Polar residues" evidence="1">
    <location>
        <begin position="733"/>
        <end position="742"/>
    </location>
</feature>
<feature type="region of interest" description="Disordered" evidence="1">
    <location>
        <begin position="80"/>
        <end position="295"/>
    </location>
</feature>
<reference evidence="3 4" key="1">
    <citation type="journal article" date="2024" name="G3 (Bethesda)">
        <title>Genome assembly of Hibiscus sabdariffa L. provides insights into metabolisms of medicinal natural products.</title>
        <authorList>
            <person name="Kim T."/>
        </authorList>
    </citation>
    <scope>NUCLEOTIDE SEQUENCE [LARGE SCALE GENOMIC DNA]</scope>
    <source>
        <strain evidence="3">TK-2024</strain>
        <tissue evidence="3">Old leaves</tissue>
    </source>
</reference>
<feature type="compositionally biased region" description="Basic and acidic residues" evidence="1">
    <location>
        <begin position="693"/>
        <end position="725"/>
    </location>
</feature>
<evidence type="ECO:0000313" key="3">
    <source>
        <dbReference type="EMBL" id="KAK9045813.1"/>
    </source>
</evidence>
<proteinExistence type="predicted"/>
<feature type="compositionally biased region" description="Polar residues" evidence="1">
    <location>
        <begin position="250"/>
        <end position="262"/>
    </location>
</feature>
<feature type="domain" description="Calmodulin-binding" evidence="2">
    <location>
        <begin position="687"/>
        <end position="804"/>
    </location>
</feature>
<dbReference type="Proteomes" id="UP001396334">
    <property type="component" value="Unassembled WGS sequence"/>
</dbReference>
<feature type="compositionally biased region" description="Polar residues" evidence="1">
    <location>
        <begin position="345"/>
        <end position="359"/>
    </location>
</feature>
<feature type="compositionally biased region" description="Basic and acidic residues" evidence="1">
    <location>
        <begin position="743"/>
        <end position="766"/>
    </location>
</feature>
<dbReference type="InterPro" id="IPR012417">
    <property type="entry name" value="CaM-bd_dom_pln"/>
</dbReference>
<protein>
    <recommendedName>
        <fullName evidence="2">Calmodulin-binding domain-containing protein</fullName>
    </recommendedName>
</protein>
<accession>A0ABR2U7Z1</accession>
<comment type="caution">
    <text evidence="3">The sequence shown here is derived from an EMBL/GenBank/DDBJ whole genome shotgun (WGS) entry which is preliminary data.</text>
</comment>
<gene>
    <name evidence="3" type="ORF">V6N11_051718</name>
</gene>
<organism evidence="3 4">
    <name type="scientific">Hibiscus sabdariffa</name>
    <name type="common">roselle</name>
    <dbReference type="NCBI Taxonomy" id="183260"/>
    <lineage>
        <taxon>Eukaryota</taxon>
        <taxon>Viridiplantae</taxon>
        <taxon>Streptophyta</taxon>
        <taxon>Embryophyta</taxon>
        <taxon>Tracheophyta</taxon>
        <taxon>Spermatophyta</taxon>
        <taxon>Magnoliopsida</taxon>
        <taxon>eudicotyledons</taxon>
        <taxon>Gunneridae</taxon>
        <taxon>Pentapetalae</taxon>
        <taxon>rosids</taxon>
        <taxon>malvids</taxon>
        <taxon>Malvales</taxon>
        <taxon>Malvaceae</taxon>
        <taxon>Malvoideae</taxon>
        <taxon>Hibiscus</taxon>
    </lineage>
</organism>
<dbReference type="PANTHER" id="PTHR33349:SF41">
    <property type="entry name" value="EMB|CAB62594.1"/>
    <property type="match status" value="1"/>
</dbReference>
<feature type="compositionally biased region" description="Polar residues" evidence="1">
    <location>
        <begin position="279"/>
        <end position="289"/>
    </location>
</feature>
<evidence type="ECO:0000256" key="1">
    <source>
        <dbReference type="SAM" id="MobiDB-lite"/>
    </source>
</evidence>